<evidence type="ECO:0000259" key="1">
    <source>
        <dbReference type="Pfam" id="PF25475"/>
    </source>
</evidence>
<organism evidence="2 3">
    <name type="scientific">Citrus unshiu</name>
    <name type="common">Satsuma mandarin</name>
    <name type="synonym">Citrus nobilis var. unshiu</name>
    <dbReference type="NCBI Taxonomy" id="55188"/>
    <lineage>
        <taxon>Eukaryota</taxon>
        <taxon>Viridiplantae</taxon>
        <taxon>Streptophyta</taxon>
        <taxon>Embryophyta</taxon>
        <taxon>Tracheophyta</taxon>
        <taxon>Spermatophyta</taxon>
        <taxon>Magnoliopsida</taxon>
        <taxon>eudicotyledons</taxon>
        <taxon>Gunneridae</taxon>
        <taxon>Pentapetalae</taxon>
        <taxon>rosids</taxon>
        <taxon>malvids</taxon>
        <taxon>Sapindales</taxon>
        <taxon>Rutaceae</taxon>
        <taxon>Aurantioideae</taxon>
        <taxon>Citrus</taxon>
    </lineage>
</organism>
<dbReference type="EMBL" id="BDQV01000398">
    <property type="protein sequence ID" value="GAY64193.1"/>
    <property type="molecule type" value="Genomic_DNA"/>
</dbReference>
<feature type="domain" description="DUF7903" evidence="1">
    <location>
        <begin position="20"/>
        <end position="130"/>
    </location>
</feature>
<reference evidence="2 3" key="1">
    <citation type="journal article" date="2017" name="Front. Genet.">
        <title>Draft sequencing of the heterozygous diploid genome of Satsuma (Citrus unshiu Marc.) using a hybrid assembly approach.</title>
        <authorList>
            <person name="Shimizu T."/>
            <person name="Tanizawa Y."/>
            <person name="Mochizuki T."/>
            <person name="Nagasaki H."/>
            <person name="Yoshioka T."/>
            <person name="Toyoda A."/>
            <person name="Fujiyama A."/>
            <person name="Kaminuma E."/>
            <person name="Nakamura Y."/>
        </authorList>
    </citation>
    <scope>NUCLEOTIDE SEQUENCE [LARGE SCALE GENOMIC DNA]</scope>
    <source>
        <strain evidence="3">cv. Miyagawa wase</strain>
    </source>
</reference>
<dbReference type="InterPro" id="IPR057225">
    <property type="entry name" value="DUF7903"/>
</dbReference>
<name>A0A2H5QHX6_CITUN</name>
<evidence type="ECO:0000313" key="3">
    <source>
        <dbReference type="Proteomes" id="UP000236630"/>
    </source>
</evidence>
<dbReference type="Pfam" id="PF25475">
    <property type="entry name" value="DUF7903"/>
    <property type="match status" value="1"/>
</dbReference>
<accession>A0A2H5QHX6</accession>
<dbReference type="Proteomes" id="UP000236630">
    <property type="component" value="Unassembled WGS sequence"/>
</dbReference>
<dbReference type="PANTHER" id="PTHR35481:SF1">
    <property type="entry name" value="DNA-DIRECTED RNA POLYMERASE SUBUNIT ALPHA"/>
    <property type="match status" value="1"/>
</dbReference>
<protein>
    <recommendedName>
        <fullName evidence="1">DUF7903 domain-containing protein</fullName>
    </recommendedName>
</protein>
<evidence type="ECO:0000313" key="2">
    <source>
        <dbReference type="EMBL" id="GAY64193.1"/>
    </source>
</evidence>
<dbReference type="AlphaFoldDB" id="A0A2H5QHX6"/>
<keyword evidence="3" id="KW-1185">Reference proteome</keyword>
<gene>
    <name evidence="2" type="ORF">CUMW_231730</name>
</gene>
<dbReference type="PANTHER" id="PTHR35481">
    <property type="entry name" value="DNA-DIRECTED RNA POLYMERASE SUBUNIT ALPHA"/>
    <property type="match status" value="1"/>
</dbReference>
<sequence>MLVPKFNRSLNLGLPKLNEDRSGNIVHAEHAVFRWFAVGLDGDSGFPTSFQSEPSSVEPVEHKRGVKPLVLVNNNLAEDNDEVRGNISRSPGGPVAENVWPDVLSAYKIVKNELEKKPTIARFGEVHFHRYVIWFPLLLQRECFVNNLLHLGSEKEGQVAEETTLRQMK</sequence>
<proteinExistence type="predicted"/>
<comment type="caution">
    <text evidence="2">The sequence shown here is derived from an EMBL/GenBank/DDBJ whole genome shotgun (WGS) entry which is preliminary data.</text>
</comment>